<protein>
    <submittedName>
        <fullName evidence="1">Uncharacterized protein</fullName>
    </submittedName>
</protein>
<dbReference type="HOGENOM" id="CLU_3250831_0_0_10"/>
<dbReference type="KEGG" id="eao:BD94_3014"/>
<evidence type="ECO:0000313" key="1">
    <source>
        <dbReference type="EMBL" id="AIL46789.1"/>
    </source>
</evidence>
<accession>A0A077EKL4</accession>
<dbReference type="AlphaFoldDB" id="A0A077EKL4"/>
<name>A0A077EKL4_9FLAO</name>
<gene>
    <name evidence="1" type="ORF">BD94_3014</name>
</gene>
<dbReference type="EMBL" id="CP007547">
    <property type="protein sequence ID" value="AIL46789.1"/>
    <property type="molecule type" value="Genomic_DNA"/>
</dbReference>
<dbReference type="Proteomes" id="UP000028933">
    <property type="component" value="Chromosome"/>
</dbReference>
<reference evidence="1" key="2">
    <citation type="journal article" date="2015" name="Genome Biol. Evol.">
        <title>Complete Genome Sequence and Transcriptomic Analysis of the Novel Pathogen Elizabethkingia anophelis in Response to Oxidative Stress.</title>
        <authorList>
            <person name="Li Y."/>
            <person name="Liu Y."/>
            <person name="Chew S.C."/>
            <person name="Tay M."/>
            <person name="Salido M.M."/>
            <person name="Teo J."/>
            <person name="Lauro F.M."/>
            <person name="Givskov M."/>
            <person name="Yang L."/>
        </authorList>
    </citation>
    <scope>NUCLEOTIDE SEQUENCE</scope>
    <source>
        <strain evidence="1">NUHP1</strain>
    </source>
</reference>
<reference evidence="1" key="1">
    <citation type="journal article" date="2013" name="Lancet">
        <title>First case of E anophelis outbreak in an intensive-care unit.</title>
        <authorList>
            <person name="Teo J."/>
            <person name="Tan S.Y."/>
            <person name="Tay M."/>
            <person name="Ding Y."/>
            <person name="Kjelleberg S."/>
            <person name="Givskov M."/>
            <person name="Lin R.T."/>
            <person name="Yang L."/>
        </authorList>
    </citation>
    <scope>NUCLEOTIDE SEQUENCE [LARGE SCALE GENOMIC DNA]</scope>
    <source>
        <strain evidence="1">NUHP1</strain>
    </source>
</reference>
<evidence type="ECO:0000313" key="2">
    <source>
        <dbReference type="Proteomes" id="UP000028933"/>
    </source>
</evidence>
<proteinExistence type="predicted"/>
<sequence>MITNKKFLITGGLIFFGKNENPKRFSCSKMKGGTFFMGLEPW</sequence>
<organism evidence="1 2">
    <name type="scientific">Elizabethkingia anophelis NUHP1</name>
    <dbReference type="NCBI Taxonomy" id="1338011"/>
    <lineage>
        <taxon>Bacteria</taxon>
        <taxon>Pseudomonadati</taxon>
        <taxon>Bacteroidota</taxon>
        <taxon>Flavobacteriia</taxon>
        <taxon>Flavobacteriales</taxon>
        <taxon>Weeksellaceae</taxon>
        <taxon>Elizabethkingia</taxon>
    </lineage>
</organism>